<evidence type="ECO:0000313" key="3">
    <source>
        <dbReference type="Proteomes" id="UP000478008"/>
    </source>
</evidence>
<dbReference type="Gene3D" id="3.80.10.10">
    <property type="entry name" value="Ribonuclease Inhibitor"/>
    <property type="match status" value="1"/>
</dbReference>
<dbReference type="Proteomes" id="UP000478008">
    <property type="component" value="Unassembled WGS sequence"/>
</dbReference>
<dbReference type="SUPFAM" id="SSF52047">
    <property type="entry name" value="RNI-like"/>
    <property type="match status" value="1"/>
</dbReference>
<evidence type="ECO:0000313" key="2">
    <source>
        <dbReference type="EMBL" id="VUG18226.1"/>
    </source>
</evidence>
<keyword evidence="3" id="KW-1185">Reference proteome</keyword>
<protein>
    <submittedName>
        <fullName evidence="2">DEBR0S3_05270g1_1</fullName>
    </submittedName>
</protein>
<evidence type="ECO:0000313" key="1">
    <source>
        <dbReference type="EMBL" id="KAF6010641.1"/>
    </source>
</evidence>
<dbReference type="AlphaFoldDB" id="A0A7D9GZW3"/>
<proteinExistence type="predicted"/>
<reference evidence="1 4" key="2">
    <citation type="journal article" date="2020" name="Appl. Microbiol. Biotechnol.">
        <title>Targeted gene deletion in Brettanomyces bruxellensis with an expression-free CRISPR-Cas9 system.</title>
        <authorList>
            <person name="Varela C."/>
            <person name="Bartel C."/>
            <person name="Onetto C."/>
            <person name="Borneman A."/>
        </authorList>
    </citation>
    <scope>NUCLEOTIDE SEQUENCE [LARGE SCALE GENOMIC DNA]</scope>
    <source>
        <strain evidence="1 4">AWRI1613</strain>
    </source>
</reference>
<name>A0A7D9GZW3_DEKBR</name>
<gene>
    <name evidence="2" type="ORF">DEBR0S3_05270G</name>
    <name evidence="1" type="ORF">HII12_002883</name>
</gene>
<organism evidence="2 3">
    <name type="scientific">Dekkera bruxellensis</name>
    <name type="common">Brettanomyces custersii</name>
    <dbReference type="NCBI Taxonomy" id="5007"/>
    <lineage>
        <taxon>Eukaryota</taxon>
        <taxon>Fungi</taxon>
        <taxon>Dikarya</taxon>
        <taxon>Ascomycota</taxon>
        <taxon>Saccharomycotina</taxon>
        <taxon>Pichiomycetes</taxon>
        <taxon>Pichiales</taxon>
        <taxon>Pichiaceae</taxon>
        <taxon>Brettanomyces</taxon>
    </lineage>
</organism>
<evidence type="ECO:0000313" key="4">
    <source>
        <dbReference type="Proteomes" id="UP000568158"/>
    </source>
</evidence>
<sequence>MANKYRPKKIIKSYYRKYTYGVSCLKDENNNLYPIDEQLFTSGCGPDFKETKWELNYDKYDPSLVFQKRWYGEVWPVSKFQKIDVLKVALALKRGLTVLPPWLEIQYERQNENRKMEREGMKLPFEIIVKILEFTEPKERTKQLLICRSIYCILLRNIYCYPKLDSTNFNPFVELLTCRENKGRFDHFVEVLDLSNIIQVAKTSYVGKLIRRCSASLQIFISSQSNFGLTSLISLRNCEKLKILDLSLVSGQVDLKELFRCICNLHALEQLSFPRSSIRCEDYQFDWPQNLWYLKLQGGITDDFLMNSVFPSTIRSLEFAHCPNVSDEGANDILSKIGFQLERLSVFYPMPMLSGEGFNFALLYCPNLKMLYASISYISNNLFRMEYLPPLADKDRPLKHIIIDSPGQAGEGAKIDPDEITSAICGDRLPCLHSLTYSKHLGWNIMSDEIQDLVFEMENRGGEVYQM</sequence>
<dbReference type="InterPro" id="IPR032675">
    <property type="entry name" value="LRR_dom_sf"/>
</dbReference>
<dbReference type="EMBL" id="CABFWN010000003">
    <property type="protein sequence ID" value="VUG18226.1"/>
    <property type="molecule type" value="Genomic_DNA"/>
</dbReference>
<dbReference type="Proteomes" id="UP000568158">
    <property type="component" value="Unassembled WGS sequence"/>
</dbReference>
<reference evidence="2 3" key="1">
    <citation type="submission" date="2019-07" db="EMBL/GenBank/DDBJ databases">
        <authorList>
            <person name="Friedrich A."/>
            <person name="Schacherer J."/>
        </authorList>
    </citation>
    <scope>NUCLEOTIDE SEQUENCE [LARGE SCALE GENOMIC DNA]</scope>
</reference>
<accession>A0A7D9GZW3</accession>
<dbReference type="EMBL" id="JABCYN010000026">
    <property type="protein sequence ID" value="KAF6010641.1"/>
    <property type="molecule type" value="Genomic_DNA"/>
</dbReference>